<feature type="compositionally biased region" description="Polar residues" evidence="1">
    <location>
        <begin position="107"/>
        <end position="121"/>
    </location>
</feature>
<feature type="region of interest" description="Disordered" evidence="1">
    <location>
        <begin position="82"/>
        <end position="121"/>
    </location>
</feature>
<comment type="caution">
    <text evidence="2">The sequence shown here is derived from an EMBL/GenBank/DDBJ whole genome shotgun (WGS) entry which is preliminary data.</text>
</comment>
<reference evidence="2 3" key="1">
    <citation type="submission" date="2017-06" db="EMBL/GenBank/DDBJ databases">
        <title>Ant-infecting Ophiocordyceps genomes reveal a high diversity of potential behavioral manipulation genes and a possible major role for enterotoxins.</title>
        <authorList>
            <person name="De Bekker C."/>
            <person name="Evans H.C."/>
            <person name="Brachmann A."/>
            <person name="Hughes D.P."/>
        </authorList>
    </citation>
    <scope>NUCLEOTIDE SEQUENCE [LARGE SCALE GENOMIC DNA]</scope>
    <source>
        <strain evidence="2 3">1348a</strain>
    </source>
</reference>
<dbReference type="EMBL" id="NJEU01001239">
    <property type="protein sequence ID" value="PHH68019.1"/>
    <property type="molecule type" value="Genomic_DNA"/>
</dbReference>
<dbReference type="Proteomes" id="UP000224854">
    <property type="component" value="Unassembled WGS sequence"/>
</dbReference>
<dbReference type="InterPro" id="IPR001005">
    <property type="entry name" value="SANT/Myb"/>
</dbReference>
<accession>A0A2C5XD42</accession>
<proteinExistence type="predicted"/>
<gene>
    <name evidence="2" type="ORF">CDD82_901</name>
</gene>
<feature type="region of interest" description="Disordered" evidence="1">
    <location>
        <begin position="138"/>
        <end position="213"/>
    </location>
</feature>
<feature type="compositionally biased region" description="Basic residues" evidence="1">
    <location>
        <begin position="82"/>
        <end position="91"/>
    </location>
</feature>
<protein>
    <recommendedName>
        <fullName evidence="4">Myb-like domain-containing protein</fullName>
    </recommendedName>
</protein>
<name>A0A2C5XD42_9HYPO</name>
<evidence type="ECO:0000313" key="2">
    <source>
        <dbReference type="EMBL" id="PHH68019.1"/>
    </source>
</evidence>
<feature type="compositionally biased region" description="Polar residues" evidence="1">
    <location>
        <begin position="199"/>
        <end position="209"/>
    </location>
</feature>
<dbReference type="OrthoDB" id="5399305at2759"/>
<feature type="compositionally biased region" description="Low complexity" evidence="1">
    <location>
        <begin position="92"/>
        <end position="102"/>
    </location>
</feature>
<dbReference type="CDD" id="cd00167">
    <property type="entry name" value="SANT"/>
    <property type="match status" value="1"/>
</dbReference>
<evidence type="ECO:0000256" key="1">
    <source>
        <dbReference type="SAM" id="MobiDB-lite"/>
    </source>
</evidence>
<organism evidence="2 3">
    <name type="scientific">Ophiocordyceps australis</name>
    <dbReference type="NCBI Taxonomy" id="1399860"/>
    <lineage>
        <taxon>Eukaryota</taxon>
        <taxon>Fungi</taxon>
        <taxon>Dikarya</taxon>
        <taxon>Ascomycota</taxon>
        <taxon>Pezizomycotina</taxon>
        <taxon>Sordariomycetes</taxon>
        <taxon>Hypocreomycetidae</taxon>
        <taxon>Hypocreales</taxon>
        <taxon>Ophiocordycipitaceae</taxon>
        <taxon>Ophiocordyceps</taxon>
    </lineage>
</organism>
<dbReference type="AlphaFoldDB" id="A0A2C5XD42"/>
<keyword evidence="3" id="KW-1185">Reference proteome</keyword>
<sequence length="328" mass="36464">MSQTQMISIHTRYSPIKDVMHRRDSGVMKGKKIAMTGSGRAWREDEEAYLLQTRLQKMPYKHIAAHLNKTELACRLHYHQLSHGSTRRKRTTSCSSGSSDRGVMAPSPSQRCKSRSLSPTQTMSNYVPVGGDMQLPSIMSTDRSPRLPAILPKPESLSYGQSLGEPPQRYHGLMMSEHPSQQSQGYQPQPPFAFRPQASYPQHQPSAPVSSPGPLLRLDCASLSPPSASVRTPPHVDLSRLHSIYETHRNNFWTAIADEYGPSVSPVTLEQAWRSGVCCTQHTGGPMTPMSSPDSERRRAAAVPYRGSVHDKTRISSILGVDMEPRLR</sequence>
<evidence type="ECO:0008006" key="4">
    <source>
        <dbReference type="Google" id="ProtNLM"/>
    </source>
</evidence>
<evidence type="ECO:0000313" key="3">
    <source>
        <dbReference type="Proteomes" id="UP000224854"/>
    </source>
</evidence>